<organism evidence="15 16">
    <name type="scientific">Metschnikowia bicuspidata var. bicuspidata NRRL YB-4993</name>
    <dbReference type="NCBI Taxonomy" id="869754"/>
    <lineage>
        <taxon>Eukaryota</taxon>
        <taxon>Fungi</taxon>
        <taxon>Dikarya</taxon>
        <taxon>Ascomycota</taxon>
        <taxon>Saccharomycotina</taxon>
        <taxon>Pichiomycetes</taxon>
        <taxon>Metschnikowiaceae</taxon>
        <taxon>Metschnikowia</taxon>
    </lineage>
</organism>
<dbReference type="GeneID" id="30030204"/>
<evidence type="ECO:0000256" key="6">
    <source>
        <dbReference type="ARBA" id="ARBA00022737"/>
    </source>
</evidence>
<dbReference type="FunFam" id="3.40.30.10:FF:000107">
    <property type="entry name" value="Protein disulfide-isomerase 5-2"/>
    <property type="match status" value="1"/>
</dbReference>
<dbReference type="AlphaFoldDB" id="A0A1A0HEL6"/>
<dbReference type="GO" id="GO:0005788">
    <property type="term" value="C:endoplasmic reticulum lumen"/>
    <property type="evidence" value="ECO:0007669"/>
    <property type="project" value="UniProtKB-SubCell"/>
</dbReference>
<name>A0A1A0HEL6_9ASCO</name>
<keyword evidence="7" id="KW-0256">Endoplasmic reticulum</keyword>
<feature type="domain" description="Thioredoxin" evidence="14">
    <location>
        <begin position="380"/>
        <end position="513"/>
    </location>
</feature>
<evidence type="ECO:0000256" key="9">
    <source>
        <dbReference type="ARBA" id="ARBA00023235"/>
    </source>
</evidence>
<dbReference type="SUPFAM" id="SSF52833">
    <property type="entry name" value="Thioredoxin-like"/>
    <property type="match status" value="4"/>
</dbReference>
<dbReference type="PROSITE" id="PS00194">
    <property type="entry name" value="THIOREDOXIN_1"/>
    <property type="match status" value="2"/>
</dbReference>
<dbReference type="InterPro" id="IPR013766">
    <property type="entry name" value="Thioredoxin_domain"/>
</dbReference>
<accession>A0A1A0HEL6</accession>
<evidence type="ECO:0000256" key="5">
    <source>
        <dbReference type="ARBA" id="ARBA00022729"/>
    </source>
</evidence>
<dbReference type="EMBL" id="LXTC01000002">
    <property type="protein sequence ID" value="OBA22415.1"/>
    <property type="molecule type" value="Genomic_DNA"/>
</dbReference>
<sequence>MQFWKFSTLAIAALLASVSLVSAAGGLDEAAIASPDSAVLKLTAQNFKQTLEENPMVLMEFFAPWCGHCKTLGPQFAKAADELSESLPKVKLGQVNCVEEEELCRQHEIKGYPTMKLARGPYQQPDDYEGPRDSAGIVDYMIKMSQSPVNIVSDFTSFVERAEAEIKPFVVQVLPKAAHAAAAAFNETFGEIALLQRRHRSHFSLEDDTSIAELAKLTGLEFAADKAHYLLVHPGQFDDARVFSGDNFTHEEFTEWATHAQVPDFGDINRDTYMVYMGSTMPLGYYFYETPEQRAAVEAFFAEKGKELRGKIHFVGLDATQFGRHAEILNMDPLVVPLFAIQDNSNGRKYGINQVEHPSPSTKTIEEFIDSFLAGEAEPIIKSEPLPTSEDEDYDENVEKLVAHNYDDVLADESKNIIVEYFAPWCGHCKKLAPTWSELGAYYKENDDSVVVAKIDHTLNDVAVPHNIEGYPTVILYPANGEKDPKTGLRLGVVYNNARELESFKEFIETTKVSSAGNTEDAAEEDASVVSEDEEEIEEHDEL</sequence>
<feature type="domain" description="Thioredoxin" evidence="14">
    <location>
        <begin position="9"/>
        <end position="164"/>
    </location>
</feature>
<evidence type="ECO:0000256" key="3">
    <source>
        <dbReference type="ARBA" id="ARBA00006347"/>
    </source>
</evidence>
<keyword evidence="9 15" id="KW-0413">Isomerase</keyword>
<keyword evidence="8 11" id="KW-1015">Disulfide bond</keyword>
<keyword evidence="6" id="KW-0677">Repeat</keyword>
<feature type="compositionally biased region" description="Acidic residues" evidence="12">
    <location>
        <begin position="521"/>
        <end position="543"/>
    </location>
</feature>
<keyword evidence="5 13" id="KW-0732">Signal</keyword>
<comment type="caution">
    <text evidence="15">The sequence shown here is derived from an EMBL/GenBank/DDBJ whole genome shotgun (WGS) entry which is preliminary data.</text>
</comment>
<keyword evidence="16" id="KW-1185">Reference proteome</keyword>
<dbReference type="STRING" id="869754.A0A1A0HEL6"/>
<dbReference type="InterPro" id="IPR017937">
    <property type="entry name" value="Thioredoxin_CS"/>
</dbReference>
<evidence type="ECO:0000313" key="16">
    <source>
        <dbReference type="Proteomes" id="UP000092555"/>
    </source>
</evidence>
<dbReference type="GO" id="GO:0003756">
    <property type="term" value="F:protein disulfide isomerase activity"/>
    <property type="evidence" value="ECO:0007669"/>
    <property type="project" value="UniProtKB-EC"/>
</dbReference>
<dbReference type="CDD" id="cd02995">
    <property type="entry name" value="PDI_a_PDI_a'_C"/>
    <property type="match status" value="1"/>
</dbReference>
<dbReference type="CDD" id="cd02961">
    <property type="entry name" value="PDI_a_family"/>
    <property type="match status" value="1"/>
</dbReference>
<proteinExistence type="inferred from homology"/>
<dbReference type="PROSITE" id="PS51352">
    <property type="entry name" value="THIOREDOXIN_2"/>
    <property type="match status" value="2"/>
</dbReference>
<dbReference type="OrthoDB" id="427280at2759"/>
<dbReference type="PANTHER" id="PTHR18929">
    <property type="entry name" value="PROTEIN DISULFIDE ISOMERASE"/>
    <property type="match status" value="1"/>
</dbReference>
<feature type="disulfide bond" description="Redox-active" evidence="11">
    <location>
        <begin position="426"/>
        <end position="429"/>
    </location>
</feature>
<comment type="catalytic activity">
    <reaction evidence="1">
        <text>Catalyzes the rearrangement of -S-S- bonds in proteins.</text>
        <dbReference type="EC" id="5.3.4.1"/>
    </reaction>
</comment>
<evidence type="ECO:0000256" key="2">
    <source>
        <dbReference type="ARBA" id="ARBA00004319"/>
    </source>
</evidence>
<evidence type="ECO:0000256" key="10">
    <source>
        <dbReference type="ARBA" id="ARBA00023284"/>
    </source>
</evidence>
<evidence type="ECO:0000256" key="1">
    <source>
        <dbReference type="ARBA" id="ARBA00001182"/>
    </source>
</evidence>
<evidence type="ECO:0000256" key="11">
    <source>
        <dbReference type="PIRSR" id="PIRSR605792-51"/>
    </source>
</evidence>
<dbReference type="Pfam" id="PF00085">
    <property type="entry name" value="Thioredoxin"/>
    <property type="match status" value="2"/>
</dbReference>
<evidence type="ECO:0000313" key="15">
    <source>
        <dbReference type="EMBL" id="OBA22415.1"/>
    </source>
</evidence>
<evidence type="ECO:0000256" key="13">
    <source>
        <dbReference type="SAM" id="SignalP"/>
    </source>
</evidence>
<feature type="chain" id="PRO_5008291920" description="protein disulfide-isomerase" evidence="13">
    <location>
        <begin position="24"/>
        <end position="543"/>
    </location>
</feature>
<dbReference type="GO" id="GO:0034976">
    <property type="term" value="P:response to endoplasmic reticulum stress"/>
    <property type="evidence" value="ECO:0007669"/>
    <property type="project" value="TreeGrafter"/>
</dbReference>
<dbReference type="InterPro" id="IPR005792">
    <property type="entry name" value="Prot_disulphide_isomerase"/>
</dbReference>
<protein>
    <recommendedName>
        <fullName evidence="4">protein disulfide-isomerase</fullName>
        <ecNumber evidence="4">5.3.4.1</ecNumber>
    </recommendedName>
</protein>
<dbReference type="PRINTS" id="PR00421">
    <property type="entry name" value="THIOREDOXIN"/>
</dbReference>
<dbReference type="Pfam" id="PF13848">
    <property type="entry name" value="Thioredoxin_6"/>
    <property type="match status" value="1"/>
</dbReference>
<dbReference type="Proteomes" id="UP000092555">
    <property type="component" value="Unassembled WGS sequence"/>
</dbReference>
<evidence type="ECO:0000256" key="4">
    <source>
        <dbReference type="ARBA" id="ARBA00012723"/>
    </source>
</evidence>
<dbReference type="RefSeq" id="XP_018712911.1">
    <property type="nucleotide sequence ID" value="XM_018857228.1"/>
</dbReference>
<gene>
    <name evidence="15" type="ORF">METBIDRAFT_40085</name>
</gene>
<feature type="region of interest" description="Disordered" evidence="12">
    <location>
        <begin position="512"/>
        <end position="543"/>
    </location>
</feature>
<comment type="similarity">
    <text evidence="3">Belongs to the protein disulfide isomerase family.</text>
</comment>
<feature type="signal peptide" evidence="13">
    <location>
        <begin position="1"/>
        <end position="23"/>
    </location>
</feature>
<evidence type="ECO:0000256" key="7">
    <source>
        <dbReference type="ARBA" id="ARBA00022824"/>
    </source>
</evidence>
<feature type="disulfide bond" description="Redox-active" evidence="11">
    <location>
        <begin position="66"/>
        <end position="69"/>
    </location>
</feature>
<dbReference type="PANTHER" id="PTHR18929:SF132">
    <property type="entry name" value="PROTEIN DISULFIDE-ISOMERASE A3"/>
    <property type="match status" value="1"/>
</dbReference>
<evidence type="ECO:0000256" key="8">
    <source>
        <dbReference type="ARBA" id="ARBA00023157"/>
    </source>
</evidence>
<keyword evidence="10 11" id="KW-0676">Redox-active center</keyword>
<dbReference type="Gene3D" id="3.40.30.10">
    <property type="entry name" value="Glutaredoxin"/>
    <property type="match status" value="3"/>
</dbReference>
<reference evidence="15 16" key="1">
    <citation type="submission" date="2016-05" db="EMBL/GenBank/DDBJ databases">
        <title>Comparative genomics of biotechnologically important yeasts.</title>
        <authorList>
            <consortium name="DOE Joint Genome Institute"/>
            <person name="Riley R."/>
            <person name="Haridas S."/>
            <person name="Wolfe K.H."/>
            <person name="Lopes M.R."/>
            <person name="Hittinger C.T."/>
            <person name="Goker M."/>
            <person name="Salamov A."/>
            <person name="Wisecaver J."/>
            <person name="Long T.M."/>
            <person name="Aerts A.L."/>
            <person name="Barry K."/>
            <person name="Choi C."/>
            <person name="Clum A."/>
            <person name="Coughlan A.Y."/>
            <person name="Deshpande S."/>
            <person name="Douglass A.P."/>
            <person name="Hanson S.J."/>
            <person name="Klenk H.-P."/>
            <person name="LaButti K."/>
            <person name="Lapidus A."/>
            <person name="Lindquist E."/>
            <person name="Lipzen A."/>
            <person name="Meier-kolthoff J.P."/>
            <person name="Ohm R.A."/>
            <person name="Otillar R.P."/>
            <person name="Pangilinan J."/>
            <person name="Peng Y."/>
            <person name="Rokas A."/>
            <person name="Rosa C.A."/>
            <person name="Scheuner C."/>
            <person name="Sibirny A.A."/>
            <person name="Slot J.C."/>
            <person name="Stielow J.B."/>
            <person name="Sun H."/>
            <person name="Kurtzman C.P."/>
            <person name="Blackwell M."/>
            <person name="Grigoriev I.V."/>
            <person name="Jeffries T.W."/>
        </authorList>
    </citation>
    <scope>NUCLEOTIDE SEQUENCE [LARGE SCALE GENOMIC DNA]</scope>
    <source>
        <strain evidence="15 16">NRRL YB-4993</strain>
    </source>
</reference>
<evidence type="ECO:0000259" key="14">
    <source>
        <dbReference type="PROSITE" id="PS51352"/>
    </source>
</evidence>
<dbReference type="GO" id="GO:0006457">
    <property type="term" value="P:protein folding"/>
    <property type="evidence" value="ECO:0007669"/>
    <property type="project" value="TreeGrafter"/>
</dbReference>
<dbReference type="InterPro" id="IPR036249">
    <property type="entry name" value="Thioredoxin-like_sf"/>
</dbReference>
<evidence type="ECO:0000256" key="12">
    <source>
        <dbReference type="SAM" id="MobiDB-lite"/>
    </source>
</evidence>
<dbReference type="NCBIfam" id="TIGR01130">
    <property type="entry name" value="ER_PDI_fam"/>
    <property type="match status" value="1"/>
</dbReference>
<dbReference type="CDD" id="cd02982">
    <property type="entry name" value="PDI_b'_family"/>
    <property type="match status" value="1"/>
</dbReference>
<dbReference type="EC" id="5.3.4.1" evidence="4"/>
<comment type="subcellular location">
    <subcellularLocation>
        <location evidence="2">Endoplasmic reticulum lumen</location>
    </subcellularLocation>
</comment>